<proteinExistence type="predicted"/>
<name>A0A6A6WTL1_9PLEO</name>
<evidence type="ECO:0000313" key="2">
    <source>
        <dbReference type="Proteomes" id="UP000799757"/>
    </source>
</evidence>
<evidence type="ECO:0000313" key="1">
    <source>
        <dbReference type="EMBL" id="KAF2787293.1"/>
    </source>
</evidence>
<sequence>MISHSLTTQTVNILRLPSAHSSKRWPRLDQTVLRLNLDRLGGERGTRVPWMTTIIVESVKTPGLLRTLNDPRFTIEDLVDNAIFNCASHQNRDKPGFYFRRYIEPNPGQPKKGCILYIGQSVDLEGRHRSSTSSWKHGELTASPESIDMRAICIVPLVFYHEHKFIVEQLFSSLFQTY</sequence>
<dbReference type="AlphaFoldDB" id="A0A6A6WTL1"/>
<dbReference type="EMBL" id="MU002336">
    <property type="protein sequence ID" value="KAF2787293.1"/>
    <property type="molecule type" value="Genomic_DNA"/>
</dbReference>
<dbReference type="Proteomes" id="UP000799757">
    <property type="component" value="Unassembled WGS sequence"/>
</dbReference>
<keyword evidence="2" id="KW-1185">Reference proteome</keyword>
<organism evidence="1 2">
    <name type="scientific">Melanomma pulvis-pyrius CBS 109.77</name>
    <dbReference type="NCBI Taxonomy" id="1314802"/>
    <lineage>
        <taxon>Eukaryota</taxon>
        <taxon>Fungi</taxon>
        <taxon>Dikarya</taxon>
        <taxon>Ascomycota</taxon>
        <taxon>Pezizomycotina</taxon>
        <taxon>Dothideomycetes</taxon>
        <taxon>Pleosporomycetidae</taxon>
        <taxon>Pleosporales</taxon>
        <taxon>Melanommataceae</taxon>
        <taxon>Melanomma</taxon>
    </lineage>
</organism>
<protein>
    <submittedName>
        <fullName evidence="1">Uncharacterized protein</fullName>
    </submittedName>
</protein>
<dbReference type="OrthoDB" id="4788824at2759"/>
<reference evidence="1" key="1">
    <citation type="journal article" date="2020" name="Stud. Mycol.">
        <title>101 Dothideomycetes genomes: a test case for predicting lifestyles and emergence of pathogens.</title>
        <authorList>
            <person name="Haridas S."/>
            <person name="Albert R."/>
            <person name="Binder M."/>
            <person name="Bloem J."/>
            <person name="Labutti K."/>
            <person name="Salamov A."/>
            <person name="Andreopoulos B."/>
            <person name="Baker S."/>
            <person name="Barry K."/>
            <person name="Bills G."/>
            <person name="Bluhm B."/>
            <person name="Cannon C."/>
            <person name="Castanera R."/>
            <person name="Culley D."/>
            <person name="Daum C."/>
            <person name="Ezra D."/>
            <person name="Gonzalez J."/>
            <person name="Henrissat B."/>
            <person name="Kuo A."/>
            <person name="Liang C."/>
            <person name="Lipzen A."/>
            <person name="Lutzoni F."/>
            <person name="Magnuson J."/>
            <person name="Mondo S."/>
            <person name="Nolan M."/>
            <person name="Ohm R."/>
            <person name="Pangilinan J."/>
            <person name="Park H.-J."/>
            <person name="Ramirez L."/>
            <person name="Alfaro M."/>
            <person name="Sun H."/>
            <person name="Tritt A."/>
            <person name="Yoshinaga Y."/>
            <person name="Zwiers L.-H."/>
            <person name="Turgeon B."/>
            <person name="Goodwin S."/>
            <person name="Spatafora J."/>
            <person name="Crous P."/>
            <person name="Grigoriev I."/>
        </authorList>
    </citation>
    <scope>NUCLEOTIDE SEQUENCE</scope>
    <source>
        <strain evidence="1">CBS 109.77</strain>
    </source>
</reference>
<accession>A0A6A6WTL1</accession>
<gene>
    <name evidence="1" type="ORF">K505DRAFT_343060</name>
</gene>